<dbReference type="EMBL" id="PTJD01000021">
    <property type="protein sequence ID" value="PPK90888.1"/>
    <property type="molecule type" value="Genomic_DNA"/>
</dbReference>
<dbReference type="InterPro" id="IPR001932">
    <property type="entry name" value="PPM-type_phosphatase-like_dom"/>
</dbReference>
<protein>
    <submittedName>
        <fullName evidence="4">Serine phosphatase RsbU (Regulator of sigma subunit)</fullName>
    </submittedName>
</protein>
<feature type="domain" description="PPM-type phosphatase" evidence="3">
    <location>
        <begin position="188"/>
        <end position="399"/>
    </location>
</feature>
<reference evidence="4 5" key="1">
    <citation type="submission" date="2018-02" db="EMBL/GenBank/DDBJ databases">
        <title>Genomic Encyclopedia of Archaeal and Bacterial Type Strains, Phase II (KMG-II): from individual species to whole genera.</title>
        <authorList>
            <person name="Goeker M."/>
        </authorList>
    </citation>
    <scope>NUCLEOTIDE SEQUENCE [LARGE SCALE GENOMIC DNA]</scope>
    <source>
        <strain evidence="4 5">DSM 22857</strain>
    </source>
</reference>
<dbReference type="SUPFAM" id="SSF81606">
    <property type="entry name" value="PP2C-like"/>
    <property type="match status" value="1"/>
</dbReference>
<dbReference type="PANTHER" id="PTHR43156:SF2">
    <property type="entry name" value="STAGE II SPORULATION PROTEIN E"/>
    <property type="match status" value="1"/>
</dbReference>
<evidence type="ECO:0000313" key="4">
    <source>
        <dbReference type="EMBL" id="PPK90888.1"/>
    </source>
</evidence>
<gene>
    <name evidence="4" type="ORF">CLV92_12118</name>
</gene>
<dbReference type="InterPro" id="IPR052016">
    <property type="entry name" value="Bact_Sigma-Reg"/>
</dbReference>
<dbReference type="Gene3D" id="3.60.40.10">
    <property type="entry name" value="PPM-type phosphatase domain"/>
    <property type="match status" value="1"/>
</dbReference>
<sequence>MRALLEAVEGTSPVNAVEAVTRELAHAHGASSASFLIADLSGRALVRLARTSAGSLDPGRGERRDEKESATVLPFDGGPAEQALRTQSTLVLGPDAASPTGAAAGEWTVLAPVTERGEALGLLEMVLPVEPGPALLDEISRTAHLLSFVLIANRRHTDLFEWGQRSTPFTMSAEIQRRLLPSAFTCEGGAFTLSAWLEPASSIGGDTYDYSVGRDTLFLSMTDAMGHGLNSALTATVCVGSLRNTRRQATTLLEQAEAANAALVEYAETVHESAFATGMVGRLTLSTGVLSIVNAGHTGPYLARDGAVTMLDLPADVPFGMFADSTYRSTDLALRAGDRLVIVTDGMLERNASSLDLCEEIAATRELHPREATRALADRVIAASGSELADDAALFVLDWHGQQDNTRTSHTGADTAGTDAAGHPTGPSRH</sequence>
<dbReference type="PANTHER" id="PTHR43156">
    <property type="entry name" value="STAGE II SPORULATION PROTEIN E-RELATED"/>
    <property type="match status" value="1"/>
</dbReference>
<keyword evidence="5" id="KW-1185">Reference proteome</keyword>
<dbReference type="Proteomes" id="UP000239485">
    <property type="component" value="Unassembled WGS sequence"/>
</dbReference>
<evidence type="ECO:0000313" key="5">
    <source>
        <dbReference type="Proteomes" id="UP000239485"/>
    </source>
</evidence>
<keyword evidence="1" id="KW-0378">Hydrolase</keyword>
<organism evidence="4 5">
    <name type="scientific">Kineococcus xinjiangensis</name>
    <dbReference type="NCBI Taxonomy" id="512762"/>
    <lineage>
        <taxon>Bacteria</taxon>
        <taxon>Bacillati</taxon>
        <taxon>Actinomycetota</taxon>
        <taxon>Actinomycetes</taxon>
        <taxon>Kineosporiales</taxon>
        <taxon>Kineosporiaceae</taxon>
        <taxon>Kineococcus</taxon>
    </lineage>
</organism>
<name>A0A2S6ICD4_9ACTN</name>
<comment type="caution">
    <text evidence="4">The sequence shown here is derived from an EMBL/GenBank/DDBJ whole genome shotgun (WGS) entry which is preliminary data.</text>
</comment>
<dbReference type="AlphaFoldDB" id="A0A2S6ICD4"/>
<dbReference type="Pfam" id="PF07228">
    <property type="entry name" value="SpoIIE"/>
    <property type="match status" value="1"/>
</dbReference>
<evidence type="ECO:0000259" key="3">
    <source>
        <dbReference type="SMART" id="SM00331"/>
    </source>
</evidence>
<dbReference type="SMART" id="SM00331">
    <property type="entry name" value="PP2C_SIG"/>
    <property type="match status" value="1"/>
</dbReference>
<proteinExistence type="predicted"/>
<dbReference type="GO" id="GO:0016791">
    <property type="term" value="F:phosphatase activity"/>
    <property type="evidence" value="ECO:0007669"/>
    <property type="project" value="TreeGrafter"/>
</dbReference>
<dbReference type="InterPro" id="IPR036457">
    <property type="entry name" value="PPM-type-like_dom_sf"/>
</dbReference>
<evidence type="ECO:0000256" key="1">
    <source>
        <dbReference type="ARBA" id="ARBA00022801"/>
    </source>
</evidence>
<accession>A0A2S6ICD4</accession>
<evidence type="ECO:0000256" key="2">
    <source>
        <dbReference type="SAM" id="MobiDB-lite"/>
    </source>
</evidence>
<feature type="compositionally biased region" description="Low complexity" evidence="2">
    <location>
        <begin position="410"/>
        <end position="430"/>
    </location>
</feature>
<feature type="region of interest" description="Disordered" evidence="2">
    <location>
        <begin position="405"/>
        <end position="430"/>
    </location>
</feature>